<sequence length="195" mass="20847">MTIKTKPLVLASGSPRRRELLAQLGLSFEVRPSDVDESLDPETAPAQAVETLALRKARAVAAECSEGLVIGSDTVVVIDGEILGKPRDAKEAEAMLRRLAGRTHRVYTGLAVVDAETGACRVGHSVTAVRMSALTDAEIRRYVATGEPMDKAGAYAIQGIGATLIPHIEGDYFTVVGLPLFLLRRFLGEMGVHIL</sequence>
<evidence type="ECO:0000256" key="5">
    <source>
        <dbReference type="ARBA" id="ARBA00023080"/>
    </source>
</evidence>
<dbReference type="CDD" id="cd00555">
    <property type="entry name" value="Maf"/>
    <property type="match status" value="1"/>
</dbReference>
<dbReference type="SUPFAM" id="SSF52972">
    <property type="entry name" value="ITPase-like"/>
    <property type="match status" value="1"/>
</dbReference>
<proteinExistence type="inferred from homology"/>
<keyword evidence="5 6" id="KW-0546">Nucleotide metabolism</keyword>
<evidence type="ECO:0000256" key="6">
    <source>
        <dbReference type="HAMAP-Rule" id="MF_00528"/>
    </source>
</evidence>
<dbReference type="PANTHER" id="PTHR43213:SF5">
    <property type="entry name" value="BIFUNCTIONAL DTTP_UTP PYROPHOSPHATASE_METHYLTRANSFERASE PROTEIN-RELATED"/>
    <property type="match status" value="1"/>
</dbReference>
<evidence type="ECO:0000313" key="7">
    <source>
        <dbReference type="EMBL" id="GGK03967.1"/>
    </source>
</evidence>
<dbReference type="HAMAP" id="MF_00528">
    <property type="entry name" value="Maf"/>
    <property type="match status" value="1"/>
</dbReference>
<dbReference type="FunFam" id="3.90.950.10:FF:000005">
    <property type="entry name" value="7-methyl-GTP pyrophosphatase"/>
    <property type="match status" value="1"/>
</dbReference>
<dbReference type="GO" id="GO:0047429">
    <property type="term" value="F:nucleoside triphosphate diphosphatase activity"/>
    <property type="evidence" value="ECO:0007669"/>
    <property type="project" value="UniProtKB-EC"/>
</dbReference>
<feature type="site" description="Important for substrate specificity" evidence="6">
    <location>
        <position position="16"/>
    </location>
</feature>
<comment type="catalytic activity">
    <reaction evidence="6">
        <text>UTP + H2O = UMP + diphosphate + H(+)</text>
        <dbReference type="Rhea" id="RHEA:29395"/>
        <dbReference type="ChEBI" id="CHEBI:15377"/>
        <dbReference type="ChEBI" id="CHEBI:15378"/>
        <dbReference type="ChEBI" id="CHEBI:33019"/>
        <dbReference type="ChEBI" id="CHEBI:46398"/>
        <dbReference type="ChEBI" id="CHEBI:57865"/>
        <dbReference type="EC" id="3.6.1.9"/>
    </reaction>
</comment>
<comment type="cofactor">
    <cofactor evidence="1 6">
        <name>a divalent metal cation</name>
        <dbReference type="ChEBI" id="CHEBI:60240"/>
    </cofactor>
</comment>
<dbReference type="Pfam" id="PF02545">
    <property type="entry name" value="Maf"/>
    <property type="match status" value="1"/>
</dbReference>
<accession>A0A8J3FBB1</accession>
<evidence type="ECO:0000256" key="2">
    <source>
        <dbReference type="ARBA" id="ARBA00004496"/>
    </source>
</evidence>
<dbReference type="EC" id="3.6.1.9" evidence="6"/>
<comment type="caution">
    <text evidence="6">Lacks conserved residue(s) required for the propagation of feature annotation.</text>
</comment>
<name>A0A8J3FBB1_9BACI</name>
<dbReference type="RefSeq" id="WP_054670133.1">
    <property type="nucleotide sequence ID" value="NZ_BMOF01000038.1"/>
</dbReference>
<evidence type="ECO:0000256" key="3">
    <source>
        <dbReference type="ARBA" id="ARBA00022490"/>
    </source>
</evidence>
<dbReference type="PANTHER" id="PTHR43213">
    <property type="entry name" value="BIFUNCTIONAL DTTP/UTP PYROPHOSPHATASE/METHYLTRANSFERASE PROTEIN-RELATED"/>
    <property type="match status" value="1"/>
</dbReference>
<feature type="site" description="Important for substrate specificity" evidence="6">
    <location>
        <position position="74"/>
    </location>
</feature>
<evidence type="ECO:0000256" key="4">
    <source>
        <dbReference type="ARBA" id="ARBA00022801"/>
    </source>
</evidence>
<reference evidence="7" key="2">
    <citation type="submission" date="2020-09" db="EMBL/GenBank/DDBJ databases">
        <authorList>
            <person name="Sun Q."/>
            <person name="Ohkuma M."/>
        </authorList>
    </citation>
    <scope>NUCLEOTIDE SEQUENCE</scope>
    <source>
        <strain evidence="7">JCM 14719</strain>
    </source>
</reference>
<dbReference type="AlphaFoldDB" id="A0A8J3FBB1"/>
<dbReference type="InterPro" id="IPR003697">
    <property type="entry name" value="Maf-like"/>
</dbReference>
<feature type="active site" description="Proton acceptor" evidence="6">
    <location>
        <position position="73"/>
    </location>
</feature>
<gene>
    <name evidence="7" type="ORF">GCM10007043_17560</name>
</gene>
<keyword evidence="8" id="KW-1185">Reference proteome</keyword>
<dbReference type="PIRSF" id="PIRSF006305">
    <property type="entry name" value="Maf"/>
    <property type="match status" value="1"/>
</dbReference>
<dbReference type="GO" id="GO:0005737">
    <property type="term" value="C:cytoplasm"/>
    <property type="evidence" value="ECO:0007669"/>
    <property type="project" value="UniProtKB-SubCell"/>
</dbReference>
<evidence type="ECO:0000313" key="8">
    <source>
        <dbReference type="Proteomes" id="UP000637720"/>
    </source>
</evidence>
<comment type="catalytic activity">
    <reaction evidence="6">
        <text>dTTP + H2O = dTMP + diphosphate + H(+)</text>
        <dbReference type="Rhea" id="RHEA:28534"/>
        <dbReference type="ChEBI" id="CHEBI:15377"/>
        <dbReference type="ChEBI" id="CHEBI:15378"/>
        <dbReference type="ChEBI" id="CHEBI:33019"/>
        <dbReference type="ChEBI" id="CHEBI:37568"/>
        <dbReference type="ChEBI" id="CHEBI:63528"/>
        <dbReference type="EC" id="3.6.1.9"/>
    </reaction>
</comment>
<comment type="similarity">
    <text evidence="6">Belongs to the Maf family. YhdE subfamily.</text>
</comment>
<organism evidence="7 8">
    <name type="scientific">Calditerricola satsumensis</name>
    <dbReference type="NCBI Taxonomy" id="373054"/>
    <lineage>
        <taxon>Bacteria</taxon>
        <taxon>Bacillati</taxon>
        <taxon>Bacillota</taxon>
        <taxon>Bacilli</taxon>
        <taxon>Bacillales</taxon>
        <taxon>Bacillaceae</taxon>
        <taxon>Calditerricola</taxon>
    </lineage>
</organism>
<dbReference type="NCBIfam" id="TIGR00172">
    <property type="entry name" value="maf"/>
    <property type="match status" value="1"/>
</dbReference>
<comment type="caution">
    <text evidence="7">The sequence shown here is derived from an EMBL/GenBank/DDBJ whole genome shotgun (WGS) entry which is preliminary data.</text>
</comment>
<feature type="site" description="Important for substrate specificity" evidence="6">
    <location>
        <position position="158"/>
    </location>
</feature>
<dbReference type="EMBL" id="BMOF01000038">
    <property type="protein sequence ID" value="GGK03967.1"/>
    <property type="molecule type" value="Genomic_DNA"/>
</dbReference>
<dbReference type="Proteomes" id="UP000637720">
    <property type="component" value="Unassembled WGS sequence"/>
</dbReference>
<evidence type="ECO:0000256" key="1">
    <source>
        <dbReference type="ARBA" id="ARBA00001968"/>
    </source>
</evidence>
<dbReference type="InterPro" id="IPR029001">
    <property type="entry name" value="ITPase-like_fam"/>
</dbReference>
<protein>
    <recommendedName>
        <fullName evidence="6">dTTP/UTP pyrophosphatase</fullName>
        <shortName evidence="6">dTTPase/UTPase</shortName>
        <ecNumber evidence="6">3.6.1.9</ecNumber>
    </recommendedName>
    <alternativeName>
        <fullName evidence="6">Nucleoside triphosphate pyrophosphatase</fullName>
    </alternativeName>
    <alternativeName>
        <fullName evidence="6">Nucleotide pyrophosphatase</fullName>
        <shortName evidence="6">Nucleotide PPase</shortName>
    </alternativeName>
</protein>
<keyword evidence="3 6" id="KW-0963">Cytoplasm</keyword>
<reference evidence="7" key="1">
    <citation type="journal article" date="2014" name="Int. J. Syst. Evol. Microbiol.">
        <title>Complete genome sequence of Corynebacterium casei LMG S-19264T (=DSM 44701T), isolated from a smear-ripened cheese.</title>
        <authorList>
            <consortium name="US DOE Joint Genome Institute (JGI-PGF)"/>
            <person name="Walter F."/>
            <person name="Albersmeier A."/>
            <person name="Kalinowski J."/>
            <person name="Ruckert C."/>
        </authorList>
    </citation>
    <scope>NUCLEOTIDE SEQUENCE</scope>
    <source>
        <strain evidence="7">JCM 14719</strain>
    </source>
</reference>
<comment type="function">
    <text evidence="6">Nucleoside triphosphate pyrophosphatase that hydrolyzes dTTP and UTP. May have a dual role in cell division arrest and in preventing the incorporation of modified nucleotides into cellular nucleic acids.</text>
</comment>
<dbReference type="GO" id="GO:0009117">
    <property type="term" value="P:nucleotide metabolic process"/>
    <property type="evidence" value="ECO:0007669"/>
    <property type="project" value="UniProtKB-KW"/>
</dbReference>
<dbReference type="Gene3D" id="3.90.950.10">
    <property type="match status" value="1"/>
</dbReference>
<comment type="subcellular location">
    <subcellularLocation>
        <location evidence="2 6">Cytoplasm</location>
    </subcellularLocation>
</comment>
<keyword evidence="4 6" id="KW-0378">Hydrolase</keyword>